<dbReference type="Pfam" id="PF00494">
    <property type="entry name" value="SQS_PSY"/>
    <property type="match status" value="1"/>
</dbReference>
<dbReference type="SFLD" id="SFLDG01212">
    <property type="entry name" value="Phytoene_synthase_like"/>
    <property type="match status" value="1"/>
</dbReference>
<evidence type="ECO:0000313" key="1">
    <source>
        <dbReference type="EMBL" id="WCZ37654.1"/>
    </source>
</evidence>
<dbReference type="SUPFAM" id="SSF48576">
    <property type="entry name" value="Terpenoid synthases"/>
    <property type="match status" value="1"/>
</dbReference>
<dbReference type="InterPro" id="IPR044843">
    <property type="entry name" value="Trans_IPPS_bact-type"/>
</dbReference>
<dbReference type="EMBL" id="CP063194">
    <property type="protein sequence ID" value="WCZ37654.1"/>
    <property type="molecule type" value="Genomic_DNA"/>
</dbReference>
<dbReference type="Gene3D" id="1.10.600.10">
    <property type="entry name" value="Farnesyl Diphosphate Synthase"/>
    <property type="match status" value="1"/>
</dbReference>
<protein>
    <submittedName>
        <fullName evidence="1">All-trans-phytoene synthase</fullName>
    </submittedName>
</protein>
<dbReference type="SFLD" id="SFLDS00005">
    <property type="entry name" value="Isoprenoid_Synthase_Type_I"/>
    <property type="match status" value="1"/>
</dbReference>
<accession>A0ABY7UH38</accession>
<dbReference type="RefSeq" id="WP_232297660.1">
    <property type="nucleotide sequence ID" value="NZ_CBYN010000011.1"/>
</dbReference>
<sequence length="280" mass="30780">MTATNLARYDRMCDRAAAQVIAAYSTSFALAAKALGQPERKHIRNIYAMVRIADELVDGTAAEAHECPETALDMYEEQVLHAPHHRFHTDPVLHAYARTHRECELDDAHVRAFFASMRADLTQTSYSAEELDTYIYGSAEAIGLMCLAVFLRGAGPAPAERATMERGARALGSAFQKVNFLRDYGEDHRELGRVYLAGPLDDALKHTLTTHITAELDQAREAIPLLPRSARGGVAAAEALFRELNEMIEAAPAAELASTRICVPNHRKLVLTARAIAGQR</sequence>
<organism evidence="1 2">
    <name type="scientific">Corynebacterium jeddahense</name>
    <dbReference type="NCBI Taxonomy" id="1414719"/>
    <lineage>
        <taxon>Bacteria</taxon>
        <taxon>Bacillati</taxon>
        <taxon>Actinomycetota</taxon>
        <taxon>Actinomycetes</taxon>
        <taxon>Mycobacteriales</taxon>
        <taxon>Corynebacteriaceae</taxon>
        <taxon>Corynebacterium</taxon>
    </lineage>
</organism>
<keyword evidence="2" id="KW-1185">Reference proteome</keyword>
<dbReference type="InterPro" id="IPR002060">
    <property type="entry name" value="Squ/phyt_synthse"/>
</dbReference>
<name>A0ABY7UH38_9CORY</name>
<gene>
    <name evidence="1" type="primary">crtB</name>
    <name evidence="1" type="ORF">CJEDD_00075</name>
</gene>
<dbReference type="SFLD" id="SFLDG01018">
    <property type="entry name" value="Squalene/Phytoene_Synthase_Lik"/>
    <property type="match status" value="1"/>
</dbReference>
<dbReference type="Proteomes" id="UP001218071">
    <property type="component" value="Chromosome"/>
</dbReference>
<dbReference type="PANTHER" id="PTHR31480">
    <property type="entry name" value="BIFUNCTIONAL LYCOPENE CYCLASE/PHYTOENE SYNTHASE"/>
    <property type="match status" value="1"/>
</dbReference>
<evidence type="ECO:0000313" key="2">
    <source>
        <dbReference type="Proteomes" id="UP001218071"/>
    </source>
</evidence>
<proteinExistence type="predicted"/>
<reference evidence="1 2" key="1">
    <citation type="submission" date="2020-10" db="EMBL/GenBank/DDBJ databases">
        <title>Complete genome sequence of Corynebacterium jeddahense DSM 45997, type strain of Corynebacterium jeddahense.</title>
        <authorList>
            <person name="Busche T."/>
            <person name="Kalinowski J."/>
            <person name="Ruckert C."/>
        </authorList>
    </citation>
    <scope>NUCLEOTIDE SEQUENCE [LARGE SCALE GENOMIC DNA]</scope>
    <source>
        <strain evidence="1 2">DSM 45997</strain>
    </source>
</reference>
<dbReference type="InterPro" id="IPR008949">
    <property type="entry name" value="Isoprenoid_synthase_dom_sf"/>
</dbReference>